<dbReference type="OrthoDB" id="406634at2759"/>
<keyword evidence="3" id="KW-0479">Metal-binding</keyword>
<dbReference type="GO" id="GO:0046872">
    <property type="term" value="F:metal ion binding"/>
    <property type="evidence" value="ECO:0007669"/>
    <property type="project" value="UniProtKB-KW"/>
</dbReference>
<dbReference type="EMBL" id="ML119105">
    <property type="protein sequence ID" value="RPB17746.1"/>
    <property type="molecule type" value="Genomic_DNA"/>
</dbReference>
<protein>
    <submittedName>
        <fullName evidence="9">Clavaminate synthase-like protein</fullName>
    </submittedName>
</protein>
<dbReference type="InterPro" id="IPR038492">
    <property type="entry name" value="GBBH-like_N_sf"/>
</dbReference>
<dbReference type="InterPro" id="IPR050411">
    <property type="entry name" value="AlphaKG_dependent_hydroxylases"/>
</dbReference>
<dbReference type="PANTHER" id="PTHR10696">
    <property type="entry name" value="GAMMA-BUTYROBETAINE HYDROXYLASE-RELATED"/>
    <property type="match status" value="1"/>
</dbReference>
<gene>
    <name evidence="9" type="ORF">P167DRAFT_531276</name>
</gene>
<evidence type="ECO:0000256" key="5">
    <source>
        <dbReference type="ARBA" id="ARBA00023002"/>
    </source>
</evidence>
<evidence type="ECO:0000259" key="8">
    <source>
        <dbReference type="Pfam" id="PF06155"/>
    </source>
</evidence>
<dbReference type="FunCoup" id="A0A3N4L5A2">
    <property type="interactions" value="637"/>
</dbReference>
<dbReference type="GO" id="GO:0016706">
    <property type="term" value="F:2-oxoglutarate-dependent dioxygenase activity"/>
    <property type="evidence" value="ECO:0007669"/>
    <property type="project" value="UniProtKB-ARBA"/>
</dbReference>
<evidence type="ECO:0000256" key="1">
    <source>
        <dbReference type="ARBA" id="ARBA00001954"/>
    </source>
</evidence>
<evidence type="ECO:0000313" key="9">
    <source>
        <dbReference type="EMBL" id="RPB17746.1"/>
    </source>
</evidence>
<keyword evidence="4" id="KW-0223">Dioxygenase</keyword>
<dbReference type="Pfam" id="PF06155">
    <property type="entry name" value="GBBH-like_N"/>
    <property type="match status" value="1"/>
</dbReference>
<name>A0A3N4L5A2_9PEZI</name>
<keyword evidence="10" id="KW-1185">Reference proteome</keyword>
<accession>A0A3N4L5A2</accession>
<evidence type="ECO:0000256" key="6">
    <source>
        <dbReference type="ARBA" id="ARBA00023004"/>
    </source>
</evidence>
<dbReference type="CDD" id="cd00250">
    <property type="entry name" value="CAS_like"/>
    <property type="match status" value="1"/>
</dbReference>
<dbReference type="SUPFAM" id="SSF51197">
    <property type="entry name" value="Clavaminate synthase-like"/>
    <property type="match status" value="1"/>
</dbReference>
<comment type="cofactor">
    <cofactor evidence="1">
        <name>Fe(2+)</name>
        <dbReference type="ChEBI" id="CHEBI:29033"/>
    </cofactor>
</comment>
<evidence type="ECO:0000256" key="4">
    <source>
        <dbReference type="ARBA" id="ARBA00022964"/>
    </source>
</evidence>
<sequence>MKSILRQSPLGLLRRPACQKLRPTASADSSVWRPSRDIQYNLVRGVASSWSPRQQEYPEEKRWAPLPTRKAINRLSVIQTTAPRYVTVDIEGEQVAFDNIFLRDACRCHMCVDPSTQQKLIQTSDINYDTKPKFQTALPDGTLVIKWDIGPGVDGQHISTYSFDFLRTQANLRWRLRSNFNDRRQVLWDKRLMEQDVLWIDYQTYMESDEMLLEAVRHLSIYGLVFLRKVPENSRQNSVEGIAKRIGNIKETFYGRTWDVKNVKDAKNIAYTPLNLGLHMDLLYFESPPGLQFLHCIRNTVTGGSSIFADAFRAAQTVRMTSEPLFKALCDFPVTFHYKNDGHHYHYSRPTVVLEKNTYLRQPRIDHMNWSPPFQAPIEVDTNGKDNRAFRSWLHAIRNLGTSIEDPESQFELKLNEGECVIFNNRRVVHGRREFDPESGDRWLKGTYVDVDAFLSKFRTLSERFKGGVDNQDYL</sequence>
<comment type="similarity">
    <text evidence="2">Belongs to the gamma-BBH/TMLD family.</text>
</comment>
<dbReference type="STRING" id="1392247.A0A3N4L5A2"/>
<keyword evidence="5" id="KW-0560">Oxidoreductase</keyword>
<reference evidence="9 10" key="1">
    <citation type="journal article" date="2018" name="Nat. Ecol. Evol.">
        <title>Pezizomycetes genomes reveal the molecular basis of ectomycorrhizal truffle lifestyle.</title>
        <authorList>
            <person name="Murat C."/>
            <person name="Payen T."/>
            <person name="Noel B."/>
            <person name="Kuo A."/>
            <person name="Morin E."/>
            <person name="Chen J."/>
            <person name="Kohler A."/>
            <person name="Krizsan K."/>
            <person name="Balestrini R."/>
            <person name="Da Silva C."/>
            <person name="Montanini B."/>
            <person name="Hainaut M."/>
            <person name="Levati E."/>
            <person name="Barry K.W."/>
            <person name="Belfiori B."/>
            <person name="Cichocki N."/>
            <person name="Clum A."/>
            <person name="Dockter R.B."/>
            <person name="Fauchery L."/>
            <person name="Guy J."/>
            <person name="Iotti M."/>
            <person name="Le Tacon F."/>
            <person name="Lindquist E.A."/>
            <person name="Lipzen A."/>
            <person name="Malagnac F."/>
            <person name="Mello A."/>
            <person name="Molinier V."/>
            <person name="Miyauchi S."/>
            <person name="Poulain J."/>
            <person name="Riccioni C."/>
            <person name="Rubini A."/>
            <person name="Sitrit Y."/>
            <person name="Splivallo R."/>
            <person name="Traeger S."/>
            <person name="Wang M."/>
            <person name="Zifcakova L."/>
            <person name="Wipf D."/>
            <person name="Zambonelli A."/>
            <person name="Paolocci F."/>
            <person name="Nowrousian M."/>
            <person name="Ottonello S."/>
            <person name="Baldrian P."/>
            <person name="Spatafora J.W."/>
            <person name="Henrissat B."/>
            <person name="Nagy L.G."/>
            <person name="Aury J.M."/>
            <person name="Wincker P."/>
            <person name="Grigoriev I.V."/>
            <person name="Bonfante P."/>
            <person name="Martin F.M."/>
        </authorList>
    </citation>
    <scope>NUCLEOTIDE SEQUENCE [LARGE SCALE GENOMIC DNA]</scope>
    <source>
        <strain evidence="9 10">CCBAS932</strain>
    </source>
</reference>
<dbReference type="InterPro" id="IPR010376">
    <property type="entry name" value="GBBH-like_N"/>
</dbReference>
<dbReference type="GO" id="GO:0045329">
    <property type="term" value="P:carnitine biosynthetic process"/>
    <property type="evidence" value="ECO:0007669"/>
    <property type="project" value="TreeGrafter"/>
</dbReference>
<dbReference type="Gene3D" id="3.60.130.10">
    <property type="entry name" value="Clavaminate synthase-like"/>
    <property type="match status" value="1"/>
</dbReference>
<dbReference type="InterPro" id="IPR042098">
    <property type="entry name" value="TauD-like_sf"/>
</dbReference>
<feature type="domain" description="TauD/TfdA-like" evidence="7">
    <location>
        <begin position="200"/>
        <end position="448"/>
    </location>
</feature>
<evidence type="ECO:0000256" key="2">
    <source>
        <dbReference type="ARBA" id="ARBA00008654"/>
    </source>
</evidence>
<evidence type="ECO:0000259" key="7">
    <source>
        <dbReference type="Pfam" id="PF02668"/>
    </source>
</evidence>
<feature type="domain" description="Gamma-butyrobetaine hydroxylase-like N-terminal" evidence="8">
    <location>
        <begin position="91"/>
        <end position="167"/>
    </location>
</feature>
<dbReference type="Gene3D" id="3.30.2020.30">
    <property type="match status" value="1"/>
</dbReference>
<evidence type="ECO:0000256" key="3">
    <source>
        <dbReference type="ARBA" id="ARBA00022723"/>
    </source>
</evidence>
<dbReference type="PANTHER" id="PTHR10696:SF25">
    <property type="entry name" value="OXIDOREDUCTASE AIM17-RELATED"/>
    <property type="match status" value="1"/>
</dbReference>
<dbReference type="Pfam" id="PF02668">
    <property type="entry name" value="TauD"/>
    <property type="match status" value="1"/>
</dbReference>
<dbReference type="InParanoid" id="A0A3N4L5A2"/>
<evidence type="ECO:0000313" key="10">
    <source>
        <dbReference type="Proteomes" id="UP000277580"/>
    </source>
</evidence>
<organism evidence="9 10">
    <name type="scientific">Morchella conica CCBAS932</name>
    <dbReference type="NCBI Taxonomy" id="1392247"/>
    <lineage>
        <taxon>Eukaryota</taxon>
        <taxon>Fungi</taxon>
        <taxon>Dikarya</taxon>
        <taxon>Ascomycota</taxon>
        <taxon>Pezizomycotina</taxon>
        <taxon>Pezizomycetes</taxon>
        <taxon>Pezizales</taxon>
        <taxon>Morchellaceae</taxon>
        <taxon>Morchella</taxon>
    </lineage>
</organism>
<proteinExistence type="inferred from homology"/>
<dbReference type="InterPro" id="IPR003819">
    <property type="entry name" value="TauD/TfdA-like"/>
</dbReference>
<keyword evidence="6" id="KW-0408">Iron</keyword>
<dbReference type="GO" id="GO:0005739">
    <property type="term" value="C:mitochondrion"/>
    <property type="evidence" value="ECO:0007669"/>
    <property type="project" value="TreeGrafter"/>
</dbReference>
<dbReference type="AlphaFoldDB" id="A0A3N4L5A2"/>
<dbReference type="Proteomes" id="UP000277580">
    <property type="component" value="Unassembled WGS sequence"/>
</dbReference>